<sequence>MPVDFPYELFLEILSYIRSESPPTLAGLQVGLTCRLLYEEFRPLIAKVHLQKLFQQYEREEVHVKNQDSGNMLRFPIGQFIKHATLAVDPPHSQGVVENFDIRPQTPLKPFNFRFTFCYTPKTFDVDAIWACVYLLSNEMVSAKLSRFGLTMNGRLCRLAGSEPPAAWARALAKLLQVCASRKGCKYITLGTESPAAGSEQPGWEAREEYDLPIPSSITHLPEITLLESIDLPIFNFCVAPILRRSTSTSVNLTMLHCWAPAPLWDGLLSSLWHLPQLTSLRIVDAYLPFRRTEPATPPNVTRTVFEKGLMKRLRAPPTAQHGPFLPNLDYLRANMALLLLFAEAELDFPALTKLQIEEMYPTGGGAAYPETARYLGGPVAVDFDDLSLIFVYIAGHLTGLGTLSLTLPCSAELGSWLESVSELSADAANNSPLPFANHPEAPAALDTLRALPANPSHIRDAPAEAAGFQFRSIPASEEIFRSLFALKHVKNLTLASYWPGKSWDAYRRFFYSFHPSSVVSFIKAFPGLKEVSLLNLFSALETRLFADEEAFVDAVETLWEMCSGLDGLEIHPIQRESGLPAWKAPMVWRRGANERKPDFDQYLRNTRMAQYSTLL</sequence>
<dbReference type="EMBL" id="QPFP01000175">
    <property type="protein sequence ID" value="TEB19761.1"/>
    <property type="molecule type" value="Genomic_DNA"/>
</dbReference>
<comment type="caution">
    <text evidence="1">The sequence shown here is derived from an EMBL/GenBank/DDBJ whole genome shotgun (WGS) entry which is preliminary data.</text>
</comment>
<dbReference type="OrthoDB" id="3073426at2759"/>
<dbReference type="AlphaFoldDB" id="A0A4Y7SE32"/>
<reference evidence="1 2" key="1">
    <citation type="journal article" date="2019" name="Nat. Ecol. Evol.">
        <title>Megaphylogeny resolves global patterns of mushroom evolution.</title>
        <authorList>
            <person name="Varga T."/>
            <person name="Krizsan K."/>
            <person name="Foldi C."/>
            <person name="Dima B."/>
            <person name="Sanchez-Garcia M."/>
            <person name="Sanchez-Ramirez S."/>
            <person name="Szollosi G.J."/>
            <person name="Szarkandi J.G."/>
            <person name="Papp V."/>
            <person name="Albert L."/>
            <person name="Andreopoulos W."/>
            <person name="Angelini C."/>
            <person name="Antonin V."/>
            <person name="Barry K.W."/>
            <person name="Bougher N.L."/>
            <person name="Buchanan P."/>
            <person name="Buyck B."/>
            <person name="Bense V."/>
            <person name="Catcheside P."/>
            <person name="Chovatia M."/>
            <person name="Cooper J."/>
            <person name="Damon W."/>
            <person name="Desjardin D."/>
            <person name="Finy P."/>
            <person name="Geml J."/>
            <person name="Haridas S."/>
            <person name="Hughes K."/>
            <person name="Justo A."/>
            <person name="Karasinski D."/>
            <person name="Kautmanova I."/>
            <person name="Kiss B."/>
            <person name="Kocsube S."/>
            <person name="Kotiranta H."/>
            <person name="LaButti K.M."/>
            <person name="Lechner B.E."/>
            <person name="Liimatainen K."/>
            <person name="Lipzen A."/>
            <person name="Lukacs Z."/>
            <person name="Mihaltcheva S."/>
            <person name="Morgado L.N."/>
            <person name="Niskanen T."/>
            <person name="Noordeloos M.E."/>
            <person name="Ohm R.A."/>
            <person name="Ortiz-Santana B."/>
            <person name="Ovrebo C."/>
            <person name="Racz N."/>
            <person name="Riley R."/>
            <person name="Savchenko A."/>
            <person name="Shiryaev A."/>
            <person name="Soop K."/>
            <person name="Spirin V."/>
            <person name="Szebenyi C."/>
            <person name="Tomsovsky M."/>
            <person name="Tulloss R.E."/>
            <person name="Uehling J."/>
            <person name="Grigoriev I.V."/>
            <person name="Vagvolgyi C."/>
            <person name="Papp T."/>
            <person name="Martin F.M."/>
            <person name="Miettinen O."/>
            <person name="Hibbett D.S."/>
            <person name="Nagy L.G."/>
        </authorList>
    </citation>
    <scope>NUCLEOTIDE SEQUENCE [LARGE SCALE GENOMIC DNA]</scope>
    <source>
        <strain evidence="1 2">FP101781</strain>
    </source>
</reference>
<gene>
    <name evidence="1" type="ORF">FA13DRAFT_1801897</name>
</gene>
<evidence type="ECO:0000313" key="2">
    <source>
        <dbReference type="Proteomes" id="UP000298030"/>
    </source>
</evidence>
<name>A0A4Y7SE32_COPMI</name>
<evidence type="ECO:0000313" key="1">
    <source>
        <dbReference type="EMBL" id="TEB19761.1"/>
    </source>
</evidence>
<organism evidence="1 2">
    <name type="scientific">Coprinellus micaceus</name>
    <name type="common">Glistening ink-cap mushroom</name>
    <name type="synonym">Coprinus micaceus</name>
    <dbReference type="NCBI Taxonomy" id="71717"/>
    <lineage>
        <taxon>Eukaryota</taxon>
        <taxon>Fungi</taxon>
        <taxon>Dikarya</taxon>
        <taxon>Basidiomycota</taxon>
        <taxon>Agaricomycotina</taxon>
        <taxon>Agaricomycetes</taxon>
        <taxon>Agaricomycetidae</taxon>
        <taxon>Agaricales</taxon>
        <taxon>Agaricineae</taxon>
        <taxon>Psathyrellaceae</taxon>
        <taxon>Coprinellus</taxon>
    </lineage>
</organism>
<accession>A0A4Y7SE32</accession>
<protein>
    <submittedName>
        <fullName evidence="1">Uncharacterized protein</fullName>
    </submittedName>
</protein>
<proteinExistence type="predicted"/>
<keyword evidence="2" id="KW-1185">Reference proteome</keyword>
<dbReference type="Proteomes" id="UP000298030">
    <property type="component" value="Unassembled WGS sequence"/>
</dbReference>